<proteinExistence type="predicted"/>
<organism evidence="2 3">
    <name type="scientific">Verrucosispora sioxanthis</name>
    <dbReference type="NCBI Taxonomy" id="2499994"/>
    <lineage>
        <taxon>Bacteria</taxon>
        <taxon>Bacillati</taxon>
        <taxon>Actinomycetota</taxon>
        <taxon>Actinomycetes</taxon>
        <taxon>Micromonosporales</taxon>
        <taxon>Micromonosporaceae</taxon>
        <taxon>Micromonospora</taxon>
    </lineage>
</organism>
<dbReference type="AlphaFoldDB" id="A0A6M1LBL0"/>
<dbReference type="RefSeq" id="WP_164449492.1">
    <property type="nucleotide sequence ID" value="NZ_SAIY01000010.1"/>
</dbReference>
<keyword evidence="3" id="KW-1185">Reference proteome</keyword>
<comment type="caution">
    <text evidence="2">The sequence shown here is derived from an EMBL/GenBank/DDBJ whole genome shotgun (WGS) entry which is preliminary data.</text>
</comment>
<gene>
    <name evidence="2" type="ORF">ENC19_24950</name>
</gene>
<dbReference type="EMBL" id="SAIY01000010">
    <property type="protein sequence ID" value="NGM15650.1"/>
    <property type="molecule type" value="Genomic_DNA"/>
</dbReference>
<feature type="region of interest" description="Disordered" evidence="1">
    <location>
        <begin position="122"/>
        <end position="162"/>
    </location>
</feature>
<evidence type="ECO:0000256" key="1">
    <source>
        <dbReference type="SAM" id="MobiDB-lite"/>
    </source>
</evidence>
<dbReference type="Proteomes" id="UP000478148">
    <property type="component" value="Unassembled WGS sequence"/>
</dbReference>
<sequence length="162" mass="17981">MPDYNLASTEIYVSPQTMHRYAAEHMKVIMTDLIGCWETIGQTWESIKIGWIGESADAADEFNTRLKDIQERLFGVPTADGEGVETPGLLDKVRSGVVVAAANYNNAEHSVTDMWDAFCAQMEQEPEASDGSPPPANEDTTLDPIKADYSDNPYPWHKPEES</sequence>
<reference evidence="2 3" key="1">
    <citation type="submission" date="2020-02" db="EMBL/GenBank/DDBJ databases">
        <title>Draft Genome Sequence of Verrucosispora sp. Strain CWR15, Isolated from Gulf of Mexico Sponge.</title>
        <authorList>
            <person name="Kennedy S.J."/>
            <person name="Cella E."/>
            <person name="Azarian T."/>
            <person name="Baker B.J."/>
            <person name="Shaw L.N."/>
        </authorList>
    </citation>
    <scope>NUCLEOTIDE SEQUENCE [LARGE SCALE GENOMIC DNA]</scope>
    <source>
        <strain evidence="2 3">CWR15</strain>
    </source>
</reference>
<name>A0A6M1LBL0_9ACTN</name>
<dbReference type="Gene3D" id="1.10.287.1060">
    <property type="entry name" value="ESAT-6-like"/>
    <property type="match status" value="1"/>
</dbReference>
<evidence type="ECO:0000313" key="3">
    <source>
        <dbReference type="Proteomes" id="UP000478148"/>
    </source>
</evidence>
<evidence type="ECO:0000313" key="2">
    <source>
        <dbReference type="EMBL" id="NGM15650.1"/>
    </source>
</evidence>
<protein>
    <recommendedName>
        <fullName evidence="4">WXG100 family type VII secretion target</fullName>
    </recommendedName>
</protein>
<evidence type="ECO:0008006" key="4">
    <source>
        <dbReference type="Google" id="ProtNLM"/>
    </source>
</evidence>
<accession>A0A6M1LBL0</accession>